<dbReference type="Gene3D" id="1.25.40.10">
    <property type="entry name" value="Tetratricopeptide repeat domain"/>
    <property type="match status" value="1"/>
</dbReference>
<dbReference type="GO" id="GO:0035269">
    <property type="term" value="P:protein O-linked glycosylation via mannose"/>
    <property type="evidence" value="ECO:0007669"/>
    <property type="project" value="TreeGrafter"/>
</dbReference>
<name>A0A267EGF1_9PLAT</name>
<evidence type="ECO:0000256" key="1">
    <source>
        <dbReference type="PROSITE-ProRule" id="PRU00339"/>
    </source>
</evidence>
<evidence type="ECO:0000313" key="3">
    <source>
        <dbReference type="Proteomes" id="UP000215902"/>
    </source>
</evidence>
<dbReference type="Pfam" id="PF14559">
    <property type="entry name" value="TPR_19"/>
    <property type="match status" value="1"/>
</dbReference>
<gene>
    <name evidence="2" type="ORF">BOX15_Mlig011102g1</name>
</gene>
<dbReference type="PANTHER" id="PTHR44395:SF1">
    <property type="entry name" value="PROTEIN O-MANNOSYL-TRANSFERASE TMTC3"/>
    <property type="match status" value="1"/>
</dbReference>
<dbReference type="STRING" id="282301.A0A267EGF1"/>
<organism evidence="2 3">
    <name type="scientific">Macrostomum lignano</name>
    <dbReference type="NCBI Taxonomy" id="282301"/>
    <lineage>
        <taxon>Eukaryota</taxon>
        <taxon>Metazoa</taxon>
        <taxon>Spiralia</taxon>
        <taxon>Lophotrochozoa</taxon>
        <taxon>Platyhelminthes</taxon>
        <taxon>Rhabditophora</taxon>
        <taxon>Macrostomorpha</taxon>
        <taxon>Macrostomida</taxon>
        <taxon>Macrostomidae</taxon>
        <taxon>Macrostomum</taxon>
    </lineage>
</organism>
<sequence>MYHNEMGRPLMAKETAETLLRHHPDHMKGHLLLGDIHLNHLKDVSGAAAYFYKAHQLDPTSPQALHNLCVTMVESGRLREAEQCLARAVQLGPNEDYIRNHLAIVRNRLAQGAGAASGAASGASGAASGPLLELPVLLPGPLLELSVLLPGPLLELPVLLPGPLLEFPVLLPTRVPVPLPELPVGLPVFALLPMPLPTSEKFNYI</sequence>
<dbReference type="Proteomes" id="UP000215902">
    <property type="component" value="Unassembled WGS sequence"/>
</dbReference>
<dbReference type="GO" id="GO:0005783">
    <property type="term" value="C:endoplasmic reticulum"/>
    <property type="evidence" value="ECO:0007669"/>
    <property type="project" value="TreeGrafter"/>
</dbReference>
<protein>
    <submittedName>
        <fullName evidence="2">Uncharacterized protein</fullName>
    </submittedName>
</protein>
<dbReference type="OrthoDB" id="66906at2759"/>
<keyword evidence="1" id="KW-0802">TPR repeat</keyword>
<dbReference type="InterPro" id="IPR019734">
    <property type="entry name" value="TPR_rpt"/>
</dbReference>
<dbReference type="PROSITE" id="PS50005">
    <property type="entry name" value="TPR"/>
    <property type="match status" value="1"/>
</dbReference>
<keyword evidence="3" id="KW-1185">Reference proteome</keyword>
<dbReference type="AlphaFoldDB" id="A0A267EGF1"/>
<dbReference type="GO" id="GO:0000030">
    <property type="term" value="F:mannosyltransferase activity"/>
    <property type="evidence" value="ECO:0007669"/>
    <property type="project" value="TreeGrafter"/>
</dbReference>
<evidence type="ECO:0000313" key="2">
    <source>
        <dbReference type="EMBL" id="PAA60546.1"/>
    </source>
</evidence>
<proteinExistence type="predicted"/>
<dbReference type="SUPFAM" id="SSF48452">
    <property type="entry name" value="TPR-like"/>
    <property type="match status" value="1"/>
</dbReference>
<accession>A0A267EGF1</accession>
<dbReference type="InterPro" id="IPR011990">
    <property type="entry name" value="TPR-like_helical_dom_sf"/>
</dbReference>
<dbReference type="EMBL" id="NIVC01002139">
    <property type="protein sequence ID" value="PAA60546.1"/>
    <property type="molecule type" value="Genomic_DNA"/>
</dbReference>
<feature type="repeat" description="TPR" evidence="1">
    <location>
        <begin position="62"/>
        <end position="95"/>
    </location>
</feature>
<dbReference type="PANTHER" id="PTHR44395">
    <property type="match status" value="1"/>
</dbReference>
<reference evidence="2 3" key="1">
    <citation type="submission" date="2017-06" db="EMBL/GenBank/DDBJ databases">
        <title>A platform for efficient transgenesis in Macrostomum lignano, a flatworm model organism for stem cell research.</title>
        <authorList>
            <person name="Berezikov E."/>
        </authorList>
    </citation>
    <scope>NUCLEOTIDE SEQUENCE [LARGE SCALE GENOMIC DNA]</scope>
    <source>
        <strain evidence="2">DV1</strain>
        <tissue evidence="2">Whole organism</tissue>
    </source>
</reference>
<comment type="caution">
    <text evidence="2">The sequence shown here is derived from an EMBL/GenBank/DDBJ whole genome shotgun (WGS) entry which is preliminary data.</text>
</comment>